<dbReference type="Proteomes" id="UP000032305">
    <property type="component" value="Unassembled WGS sequence"/>
</dbReference>
<dbReference type="AlphaFoldDB" id="A0A0A1W2X6"/>
<keyword evidence="1" id="KW-0436">Ligase</keyword>
<reference evidence="7 8" key="1">
    <citation type="submission" date="2014-11" db="EMBL/GenBank/DDBJ databases">
        <title>Whole genome shotgun sequence of Sphingomonas parapaucimobilis NBRC 15100.</title>
        <authorList>
            <person name="Katano-Makiyama Y."/>
            <person name="Hosoyama A."/>
            <person name="Hashimoto M."/>
            <person name="Hosoyama Y."/>
            <person name="Noguchi M."/>
            <person name="Numata M."/>
            <person name="Tsuchikane K."/>
            <person name="Hirakata S."/>
            <person name="Uohara A."/>
            <person name="Shimodaira J."/>
            <person name="Ohji S."/>
            <person name="Ichikawa N."/>
            <person name="Kimura A."/>
            <person name="Yamazoe A."/>
            <person name="Fujita N."/>
        </authorList>
    </citation>
    <scope>NUCLEOTIDE SEQUENCE [LARGE SCALE GENOMIC DNA]</scope>
    <source>
        <strain evidence="7 8">NBRC 15100</strain>
    </source>
</reference>
<dbReference type="InterPro" id="IPR016185">
    <property type="entry name" value="PreATP-grasp_dom_sf"/>
</dbReference>
<evidence type="ECO:0000256" key="1">
    <source>
        <dbReference type="ARBA" id="ARBA00022598"/>
    </source>
</evidence>
<protein>
    <recommendedName>
        <fullName evidence="6">Glutathionylspermidine synthase pre-ATP-grasp-like domain-containing protein</fullName>
    </recommendedName>
</protein>
<dbReference type="GO" id="GO:0046872">
    <property type="term" value="F:metal ion binding"/>
    <property type="evidence" value="ECO:0007669"/>
    <property type="project" value="UniProtKB-KW"/>
</dbReference>
<dbReference type="Pfam" id="PF03738">
    <property type="entry name" value="GSP_synth"/>
    <property type="match status" value="1"/>
</dbReference>
<dbReference type="EMBL" id="BBPI01000005">
    <property type="protein sequence ID" value="GAL99561.1"/>
    <property type="molecule type" value="Genomic_DNA"/>
</dbReference>
<accession>A0A0A1W2X6</accession>
<evidence type="ECO:0000256" key="4">
    <source>
        <dbReference type="ARBA" id="ARBA00022840"/>
    </source>
</evidence>
<dbReference type="SUPFAM" id="SSF56059">
    <property type="entry name" value="Glutathione synthetase ATP-binding domain-like"/>
    <property type="match status" value="1"/>
</dbReference>
<dbReference type="SUPFAM" id="SSF52440">
    <property type="entry name" value="PreATP-grasp domain"/>
    <property type="match status" value="1"/>
</dbReference>
<feature type="domain" description="Glutathionylspermidine synthase pre-ATP-grasp-like" evidence="6">
    <location>
        <begin position="12"/>
        <end position="380"/>
    </location>
</feature>
<evidence type="ECO:0000313" key="7">
    <source>
        <dbReference type="EMBL" id="GAL99561.1"/>
    </source>
</evidence>
<organism evidence="7 8">
    <name type="scientific">Sphingomonas parapaucimobilis NBRC 15100</name>
    <dbReference type="NCBI Taxonomy" id="1219049"/>
    <lineage>
        <taxon>Bacteria</taxon>
        <taxon>Pseudomonadati</taxon>
        <taxon>Pseudomonadota</taxon>
        <taxon>Alphaproteobacteria</taxon>
        <taxon>Sphingomonadales</taxon>
        <taxon>Sphingomonadaceae</taxon>
        <taxon>Sphingomonas</taxon>
    </lineage>
</organism>
<evidence type="ECO:0000256" key="2">
    <source>
        <dbReference type="ARBA" id="ARBA00022723"/>
    </source>
</evidence>
<keyword evidence="4" id="KW-0067">ATP-binding</keyword>
<evidence type="ECO:0000256" key="3">
    <source>
        <dbReference type="ARBA" id="ARBA00022741"/>
    </source>
</evidence>
<evidence type="ECO:0000259" key="6">
    <source>
        <dbReference type="Pfam" id="PF03738"/>
    </source>
</evidence>
<dbReference type="GO" id="GO:0005524">
    <property type="term" value="F:ATP binding"/>
    <property type="evidence" value="ECO:0007669"/>
    <property type="project" value="UniProtKB-KW"/>
</dbReference>
<keyword evidence="3" id="KW-0547">Nucleotide-binding</keyword>
<dbReference type="RefSeq" id="WP_042482918.1">
    <property type="nucleotide sequence ID" value="NZ_BBPI01000005.1"/>
</dbReference>
<dbReference type="eggNOG" id="COG0754">
    <property type="taxonomic scope" value="Bacteria"/>
</dbReference>
<name>A0A0A1W2X6_9SPHN</name>
<sequence>MIRQTLTPRPDWQAKVEALGLIWHEGRERPYWDESACYRFTRAQIDNIERATGELYRLFLAAGEAVVGDPKLLNRFAIPPVFHDPIREAWEAEPPALNFGRFDLGYDGSGAPKLFEFNCDTPTSLLEAAVVQWAWKDECFPALDQYNSLHEALVARWTEIAPALPATLHVAHVEDPAGEDAVTAAYLRDTAEAAGIATIPILMDRIGWNHDTHCFVDEADMRIEALFKLYPWEWLVHEEFAGPLLDNLERGDLSWIEPIWKMIWSNKAILPVLWDLFPGHPNLLPASFSVPNGDAVAKPLLSREGANVSIRKAGSIVAATEGDYGEEGYIYQSLYRLPETAPGCFPVLGSWVVDGAPAGMGIREDGLITSNTARFIPHVIDG</sequence>
<evidence type="ECO:0000256" key="5">
    <source>
        <dbReference type="ARBA" id="ARBA00022842"/>
    </source>
</evidence>
<comment type="caution">
    <text evidence="7">The sequence shown here is derived from an EMBL/GenBank/DDBJ whole genome shotgun (WGS) entry which is preliminary data.</text>
</comment>
<dbReference type="InterPro" id="IPR005494">
    <property type="entry name" value="GSPS_pre-ATP-grasp-like_dom"/>
</dbReference>
<dbReference type="OrthoDB" id="9765517at2"/>
<gene>
    <name evidence="7" type="ORF">SP5_005_00850</name>
</gene>
<evidence type="ECO:0000313" key="8">
    <source>
        <dbReference type="Proteomes" id="UP000032305"/>
    </source>
</evidence>
<keyword evidence="2" id="KW-0479">Metal-binding</keyword>
<dbReference type="Gene3D" id="3.30.1490.330">
    <property type="match status" value="1"/>
</dbReference>
<keyword evidence="5" id="KW-0460">Magnesium</keyword>
<keyword evidence="8" id="KW-1185">Reference proteome</keyword>
<dbReference type="GO" id="GO:0016874">
    <property type="term" value="F:ligase activity"/>
    <property type="evidence" value="ECO:0007669"/>
    <property type="project" value="UniProtKB-KW"/>
</dbReference>
<proteinExistence type="predicted"/>